<feature type="domain" description="SPOR" evidence="2">
    <location>
        <begin position="346"/>
        <end position="382"/>
    </location>
</feature>
<reference evidence="3" key="1">
    <citation type="journal article" date="2015" name="Nature">
        <title>Complex archaea that bridge the gap between prokaryotes and eukaryotes.</title>
        <authorList>
            <person name="Spang A."/>
            <person name="Saw J.H."/>
            <person name="Jorgensen S.L."/>
            <person name="Zaremba-Niedzwiedzka K."/>
            <person name="Martijn J."/>
            <person name="Lind A.E."/>
            <person name="van Eijk R."/>
            <person name="Schleper C."/>
            <person name="Guy L."/>
            <person name="Ettema T.J."/>
        </authorList>
    </citation>
    <scope>NUCLEOTIDE SEQUENCE</scope>
</reference>
<dbReference type="AlphaFoldDB" id="A0A0F9BAI7"/>
<gene>
    <name evidence="3" type="ORF">LCGC14_2470220</name>
</gene>
<dbReference type="SUPFAM" id="SSF48452">
    <property type="entry name" value="TPR-like"/>
    <property type="match status" value="1"/>
</dbReference>
<dbReference type="GO" id="GO:0042834">
    <property type="term" value="F:peptidoglycan binding"/>
    <property type="evidence" value="ECO:0007669"/>
    <property type="project" value="InterPro"/>
</dbReference>
<dbReference type="EMBL" id="LAZR01038660">
    <property type="protein sequence ID" value="KKL18964.1"/>
    <property type="molecule type" value="Genomic_DNA"/>
</dbReference>
<dbReference type="InterPro" id="IPR007730">
    <property type="entry name" value="SPOR-like_dom"/>
</dbReference>
<organism evidence="3">
    <name type="scientific">marine sediment metagenome</name>
    <dbReference type="NCBI Taxonomy" id="412755"/>
    <lineage>
        <taxon>unclassified sequences</taxon>
        <taxon>metagenomes</taxon>
        <taxon>ecological metagenomes</taxon>
    </lineage>
</organism>
<dbReference type="SUPFAM" id="SSF110997">
    <property type="entry name" value="Sporulation related repeat"/>
    <property type="match status" value="1"/>
</dbReference>
<dbReference type="InterPro" id="IPR036680">
    <property type="entry name" value="SPOR-like_sf"/>
</dbReference>
<dbReference type="Pfam" id="PF05036">
    <property type="entry name" value="SPOR"/>
    <property type="match status" value="1"/>
</dbReference>
<evidence type="ECO:0000256" key="1">
    <source>
        <dbReference type="SAM" id="MobiDB-lite"/>
    </source>
</evidence>
<feature type="compositionally biased region" description="Basic and acidic residues" evidence="1">
    <location>
        <begin position="329"/>
        <end position="343"/>
    </location>
</feature>
<name>A0A0F9BAI7_9ZZZZ</name>
<feature type="region of interest" description="Disordered" evidence="1">
    <location>
        <begin position="329"/>
        <end position="349"/>
    </location>
</feature>
<evidence type="ECO:0000259" key="2">
    <source>
        <dbReference type="PROSITE" id="PS51724"/>
    </source>
</evidence>
<dbReference type="PROSITE" id="PS50005">
    <property type="entry name" value="TPR"/>
    <property type="match status" value="1"/>
</dbReference>
<dbReference type="Gene3D" id="3.30.70.1070">
    <property type="entry name" value="Sporulation related repeat"/>
    <property type="match status" value="1"/>
</dbReference>
<proteinExistence type="predicted"/>
<comment type="caution">
    <text evidence="3">The sequence shown here is derived from an EMBL/GenBank/DDBJ whole genome shotgun (WGS) entry which is preliminary data.</text>
</comment>
<dbReference type="InterPro" id="IPR011990">
    <property type="entry name" value="TPR-like_helical_dom_sf"/>
</dbReference>
<sequence>MKNYKIHTRYLTPFIFVLIFLLSVSGFSDEHENRTGVVFFLPERVIDSYFPWGKMYLIPDDPIFASNIKRAEEFERKNDFRQASRYYFLAYKKVQNTPKAPYILFKQSTMLEDTNQSIKGLTEILEVYPNFPLIDAVRFELAKIYFILKKNGNASRLLEEIEKNEKDAYPIFTPYVYTFLGAISYKVKDFEKAARYYVLSNEMLASGDPAADRVSIVNNYFELSRVLAQSNDRENAEDLLKRLLGSAQSDILKQEALLQLGFLYKTKGDIEGAYAAFNSIVQGYPGTLFAVKAGKGIEELGVRNEDAVPAPIEGIFDRAVLDGTYTVGEKEETRDEEAKEVREGSQSTRKGFAVQLGSFSNEKNADKLVSVLILKGFENEYE</sequence>
<protein>
    <recommendedName>
        <fullName evidence="2">SPOR domain-containing protein</fullName>
    </recommendedName>
</protein>
<dbReference type="PROSITE" id="PS51724">
    <property type="entry name" value="SPOR"/>
    <property type="match status" value="1"/>
</dbReference>
<dbReference type="InterPro" id="IPR019734">
    <property type="entry name" value="TPR_rpt"/>
</dbReference>
<accession>A0A0F9BAI7</accession>
<dbReference type="Gene3D" id="1.25.40.10">
    <property type="entry name" value="Tetratricopeptide repeat domain"/>
    <property type="match status" value="2"/>
</dbReference>
<evidence type="ECO:0000313" key="3">
    <source>
        <dbReference type="EMBL" id="KKL18964.1"/>
    </source>
</evidence>
<dbReference type="Pfam" id="PF13174">
    <property type="entry name" value="TPR_6"/>
    <property type="match status" value="1"/>
</dbReference>